<evidence type="ECO:0000256" key="10">
    <source>
        <dbReference type="ARBA" id="ARBA00023136"/>
    </source>
</evidence>
<dbReference type="InterPro" id="IPR008250">
    <property type="entry name" value="ATPase_P-typ_transduc_dom_A_sf"/>
</dbReference>
<dbReference type="SFLD" id="SFLDF00027">
    <property type="entry name" value="p-type_atpase"/>
    <property type="match status" value="1"/>
</dbReference>
<keyword evidence="9 13" id="KW-1133">Transmembrane helix</keyword>
<dbReference type="PRINTS" id="PR00941">
    <property type="entry name" value="CDATPASE"/>
</dbReference>
<dbReference type="GO" id="GO:0008551">
    <property type="term" value="F:P-type cadmium transporter activity"/>
    <property type="evidence" value="ECO:0007669"/>
    <property type="project" value="UniProtKB-EC"/>
</dbReference>
<evidence type="ECO:0000256" key="9">
    <source>
        <dbReference type="ARBA" id="ARBA00022989"/>
    </source>
</evidence>
<comment type="subcellular location">
    <subcellularLocation>
        <location evidence="1">Cell membrane</location>
        <topology evidence="1">Multi-pass membrane protein</topology>
    </subcellularLocation>
</comment>
<dbReference type="GO" id="GO:0046872">
    <property type="term" value="F:metal ion binding"/>
    <property type="evidence" value="ECO:0007669"/>
    <property type="project" value="UniProtKB-KW"/>
</dbReference>
<evidence type="ECO:0000313" key="16">
    <source>
        <dbReference type="Proteomes" id="UP000037175"/>
    </source>
</evidence>
<keyword evidence="6 13" id="KW-0547">Nucleotide-binding</keyword>
<dbReference type="PRINTS" id="PR00119">
    <property type="entry name" value="CATATPASE"/>
</dbReference>
<dbReference type="InterPro" id="IPR023299">
    <property type="entry name" value="ATPase_P-typ_cyto_dom_N"/>
</dbReference>
<evidence type="ECO:0000256" key="7">
    <source>
        <dbReference type="ARBA" id="ARBA00022840"/>
    </source>
</evidence>
<feature type="domain" description="P-type ATPase A" evidence="14">
    <location>
        <begin position="179"/>
        <end position="278"/>
    </location>
</feature>
<dbReference type="AlphaFoldDB" id="A0A0L6VYQ9"/>
<dbReference type="PANTHER" id="PTHR48085">
    <property type="entry name" value="CADMIUM/ZINC-TRANSPORTING ATPASE HMA2-RELATED"/>
    <property type="match status" value="1"/>
</dbReference>
<evidence type="ECO:0000313" key="15">
    <source>
        <dbReference type="EMBL" id="KNZ68303.1"/>
    </source>
</evidence>
<dbReference type="GO" id="GO:0016887">
    <property type="term" value="F:ATP hydrolysis activity"/>
    <property type="evidence" value="ECO:0007669"/>
    <property type="project" value="InterPro"/>
</dbReference>
<dbReference type="Pfam" id="PF00702">
    <property type="entry name" value="Hydrolase"/>
    <property type="match status" value="1"/>
</dbReference>
<dbReference type="NCBIfam" id="TIGR01525">
    <property type="entry name" value="ATPase-IB_hvy"/>
    <property type="match status" value="1"/>
</dbReference>
<feature type="transmembrane region" description="Helical" evidence="13">
    <location>
        <begin position="639"/>
        <end position="658"/>
    </location>
</feature>
<evidence type="ECO:0000256" key="1">
    <source>
        <dbReference type="ARBA" id="ARBA00004651"/>
    </source>
</evidence>
<dbReference type="EMBL" id="LGTE01000037">
    <property type="protein sequence ID" value="KNZ68303.1"/>
    <property type="molecule type" value="Genomic_DNA"/>
</dbReference>
<dbReference type="SFLD" id="SFLDG00002">
    <property type="entry name" value="C1.7:_P-type_atpase_like"/>
    <property type="match status" value="1"/>
</dbReference>
<dbReference type="SUPFAM" id="SSF81653">
    <property type="entry name" value="Calcium ATPase, transduction domain A"/>
    <property type="match status" value="1"/>
</dbReference>
<sequence length="689" mass="73483">MDCAAKFEKEVAAIPGVTRAELNFGASKLTVQGAFDPQAVYLAGTRHDIVARPAYEKGQEKQSFFAEYKRVIISGLAGCALLAGWVLQHTQGLTSAAILLYIAAMVIGGFSTARKAFFSIRKLNFDMNVLMTIAVIGAAAIGEWSEGASVAFLYSISNALESFTMEKARQSIRELMDIAPREALVRRNGEEICLAVDEIRVGDILIVKPGAKIAMDGKVIKGTSAVNQAAITGESVPVEKNVGDEVFAGTLNQEGAIEVEVTKLVNDTTIAKIIHMVEEAQAQRAPSQKFIDRFTAVYTPIVIALAIGVVLIPPLVFGRPWSPWIYRGLALLVVSCPCALVVSTPVALVSAIGNAARNGVLIKGGVHLEEMGSVAVIAFDKTGTLTVGRPAVIDIIPVTAKDEKQVLNLAASIEQFSEHPLAKAIVEKARQEKLALLPVEDFTSLTGKGARAKVKGKRYFIGNPRLLDELGMQTKETGQVVAQLQEQGKTVMVVGDEENIVGIIAVADIVRESAARTIRELKQAGLRRAVMLTGDNKATAKAIVEKAGIDEFDAELLPQDKVAAVNNLVNKFGKVAMVGDGINDAPALAAATVGIAMGGAGTDTALETADIALMADDLAKLPFLVRLSRATLSVIKQNIYFAVVIKLIAVVLIFPGWLMLWMAILADTGAAVLVTLNAIRLLRIKPELY</sequence>
<evidence type="ECO:0000259" key="14">
    <source>
        <dbReference type="Pfam" id="PF00122"/>
    </source>
</evidence>
<keyword evidence="7 13" id="KW-0067">ATP-binding</keyword>
<dbReference type="Gene3D" id="3.40.50.1000">
    <property type="entry name" value="HAD superfamily/HAD-like"/>
    <property type="match status" value="1"/>
</dbReference>
<dbReference type="InterPro" id="IPR059000">
    <property type="entry name" value="ATPase_P-type_domA"/>
</dbReference>
<feature type="transmembrane region" description="Helical" evidence="13">
    <location>
        <begin position="71"/>
        <end position="87"/>
    </location>
</feature>
<dbReference type="GO" id="GO:0005886">
    <property type="term" value="C:plasma membrane"/>
    <property type="evidence" value="ECO:0007669"/>
    <property type="project" value="UniProtKB-SubCell"/>
</dbReference>
<dbReference type="InterPro" id="IPR023298">
    <property type="entry name" value="ATPase_P-typ_TM_dom_sf"/>
</dbReference>
<dbReference type="SUPFAM" id="SSF81665">
    <property type="entry name" value="Calcium ATPase, transmembrane domain M"/>
    <property type="match status" value="1"/>
</dbReference>
<evidence type="ECO:0000256" key="3">
    <source>
        <dbReference type="ARBA" id="ARBA00022539"/>
    </source>
</evidence>
<name>A0A0L6VYQ9_9FIRM</name>
<dbReference type="InterPro" id="IPR023214">
    <property type="entry name" value="HAD_sf"/>
</dbReference>
<keyword evidence="5 13" id="KW-0479">Metal-binding</keyword>
<dbReference type="InterPro" id="IPR027256">
    <property type="entry name" value="P-typ_ATPase_IB"/>
</dbReference>
<feature type="transmembrane region" description="Helical" evidence="13">
    <location>
        <begin position="93"/>
        <end position="113"/>
    </location>
</feature>
<dbReference type="SUPFAM" id="SSF56784">
    <property type="entry name" value="HAD-like"/>
    <property type="match status" value="1"/>
</dbReference>
<dbReference type="InterPro" id="IPR001757">
    <property type="entry name" value="P_typ_ATPase"/>
</dbReference>
<dbReference type="GO" id="GO:0005524">
    <property type="term" value="F:ATP binding"/>
    <property type="evidence" value="ECO:0007669"/>
    <property type="project" value="UniProtKB-UniRule"/>
</dbReference>
<dbReference type="NCBIfam" id="TIGR01494">
    <property type="entry name" value="ATPase_P-type"/>
    <property type="match status" value="1"/>
</dbReference>
<proteinExistence type="inferred from homology"/>
<protein>
    <recommendedName>
        <fullName evidence="11">Cd(2+)-exporting ATPase</fullName>
        <ecNumber evidence="11">7.2.2.21</ecNumber>
    </recommendedName>
</protein>
<dbReference type="Proteomes" id="UP000037175">
    <property type="component" value="Unassembled WGS sequence"/>
</dbReference>
<keyword evidence="10 13" id="KW-0472">Membrane</keyword>
<evidence type="ECO:0000256" key="11">
    <source>
        <dbReference type="ARBA" id="ARBA00039103"/>
    </source>
</evidence>
<dbReference type="PANTHER" id="PTHR48085:SF5">
    <property type="entry name" value="CADMIUM_ZINC-TRANSPORTING ATPASE HMA4-RELATED"/>
    <property type="match status" value="1"/>
</dbReference>
<dbReference type="InterPro" id="IPR006121">
    <property type="entry name" value="HMA_dom"/>
</dbReference>
<dbReference type="CDD" id="cd00371">
    <property type="entry name" value="HMA"/>
    <property type="match status" value="1"/>
</dbReference>
<comment type="caution">
    <text evidence="15">The sequence shown here is derived from an EMBL/GenBank/DDBJ whole genome shotgun (WGS) entry which is preliminary data.</text>
</comment>
<feature type="transmembrane region" description="Helical" evidence="13">
    <location>
        <begin position="329"/>
        <end position="353"/>
    </location>
</feature>
<dbReference type="SFLD" id="SFLDS00003">
    <property type="entry name" value="Haloacid_Dehalogenase"/>
    <property type="match status" value="1"/>
</dbReference>
<keyword evidence="4 13" id="KW-0812">Transmembrane</keyword>
<dbReference type="Pfam" id="PF00122">
    <property type="entry name" value="E1-E2_ATPase"/>
    <property type="match status" value="1"/>
</dbReference>
<feature type="transmembrane region" description="Helical" evidence="13">
    <location>
        <begin position="294"/>
        <end position="317"/>
    </location>
</feature>
<dbReference type="PATRIC" id="fig|281456.6.peg.3333"/>
<dbReference type="CDD" id="cd07545">
    <property type="entry name" value="P-type_ATPase_Cd-like"/>
    <property type="match status" value="1"/>
</dbReference>
<keyword evidence="8" id="KW-1278">Translocase</keyword>
<accession>A0A0L6VYQ9</accession>
<dbReference type="InterPro" id="IPR036412">
    <property type="entry name" value="HAD-like_sf"/>
</dbReference>
<dbReference type="Gene3D" id="2.70.150.10">
    <property type="entry name" value="Calcium-transporting ATPase, cytoplasmic transduction domain A"/>
    <property type="match status" value="1"/>
</dbReference>
<evidence type="ECO:0000256" key="5">
    <source>
        <dbReference type="ARBA" id="ARBA00022723"/>
    </source>
</evidence>
<comment type="similarity">
    <text evidence="2 13">Belongs to the cation transport ATPase (P-type) (TC 3.A.3) family. Type IB subfamily.</text>
</comment>
<dbReference type="InterPro" id="IPR044492">
    <property type="entry name" value="P_typ_ATPase_HD_dom"/>
</dbReference>
<dbReference type="EC" id="7.2.2.21" evidence="11"/>
<evidence type="ECO:0000256" key="13">
    <source>
        <dbReference type="RuleBase" id="RU362081"/>
    </source>
</evidence>
<dbReference type="InterPro" id="IPR018303">
    <property type="entry name" value="ATPase_P-typ_P_site"/>
</dbReference>
<evidence type="ECO:0000256" key="2">
    <source>
        <dbReference type="ARBA" id="ARBA00006024"/>
    </source>
</evidence>
<reference evidence="16" key="1">
    <citation type="submission" date="2015-07" db="EMBL/GenBank/DDBJ databases">
        <title>Complete Genome of Thermincola ferriacetica strain Z-0001T.</title>
        <authorList>
            <person name="Lusk B."/>
            <person name="Badalamenti J.P."/>
            <person name="Parameswaran P."/>
            <person name="Bond D.R."/>
            <person name="Torres C.I."/>
        </authorList>
    </citation>
    <scope>NUCLEOTIDE SEQUENCE [LARGE SCALE GENOMIC DNA]</scope>
    <source>
        <strain evidence="16">Z-0001</strain>
    </source>
</reference>
<dbReference type="InterPro" id="IPR051014">
    <property type="entry name" value="Cation_Transport_ATPase_IB"/>
</dbReference>
<gene>
    <name evidence="15" type="ORF">Tfer_3170</name>
</gene>
<evidence type="ECO:0000256" key="8">
    <source>
        <dbReference type="ARBA" id="ARBA00022967"/>
    </source>
</evidence>
<dbReference type="FunFam" id="2.70.150.10:FF:000002">
    <property type="entry name" value="Copper-transporting ATPase 1, putative"/>
    <property type="match status" value="1"/>
</dbReference>
<evidence type="ECO:0000256" key="4">
    <source>
        <dbReference type="ARBA" id="ARBA00022692"/>
    </source>
</evidence>
<dbReference type="PROSITE" id="PS00154">
    <property type="entry name" value="ATPASE_E1_E2"/>
    <property type="match status" value="1"/>
</dbReference>
<dbReference type="NCBIfam" id="TIGR01511">
    <property type="entry name" value="ATPase-IB1_Cu"/>
    <property type="match status" value="1"/>
</dbReference>
<keyword evidence="3" id="KW-0104">Cadmium</keyword>
<dbReference type="NCBIfam" id="TIGR01512">
    <property type="entry name" value="ATPase-IB2_Cd"/>
    <property type="match status" value="1"/>
</dbReference>
<dbReference type="Gene3D" id="3.40.1110.10">
    <property type="entry name" value="Calcium-transporting ATPase, cytoplasmic domain N"/>
    <property type="match status" value="1"/>
</dbReference>
<dbReference type="Gene3D" id="3.30.70.100">
    <property type="match status" value="1"/>
</dbReference>
<evidence type="ECO:0000256" key="12">
    <source>
        <dbReference type="ARBA" id="ARBA00049338"/>
    </source>
</evidence>
<evidence type="ECO:0000256" key="6">
    <source>
        <dbReference type="ARBA" id="ARBA00022741"/>
    </source>
</evidence>
<keyword evidence="16" id="KW-1185">Reference proteome</keyword>
<comment type="catalytic activity">
    <reaction evidence="12">
        <text>Cd(2+)(in) + ATP + H2O = Cd(2+)(out) + ADP + phosphate + H(+)</text>
        <dbReference type="Rhea" id="RHEA:12132"/>
        <dbReference type="ChEBI" id="CHEBI:15377"/>
        <dbReference type="ChEBI" id="CHEBI:15378"/>
        <dbReference type="ChEBI" id="CHEBI:30616"/>
        <dbReference type="ChEBI" id="CHEBI:43474"/>
        <dbReference type="ChEBI" id="CHEBI:48775"/>
        <dbReference type="ChEBI" id="CHEBI:456216"/>
        <dbReference type="EC" id="7.2.2.21"/>
    </reaction>
</comment>
<organism evidence="15 16">
    <name type="scientific">Thermincola ferriacetica</name>
    <dbReference type="NCBI Taxonomy" id="281456"/>
    <lineage>
        <taxon>Bacteria</taxon>
        <taxon>Bacillati</taxon>
        <taxon>Bacillota</taxon>
        <taxon>Clostridia</taxon>
        <taxon>Eubacteriales</taxon>
        <taxon>Thermincolaceae</taxon>
        <taxon>Thermincola</taxon>
    </lineage>
</organism>
<keyword evidence="13" id="KW-1003">Cell membrane</keyword>